<protein>
    <submittedName>
        <fullName evidence="1">Uncharacterized protein</fullName>
    </submittedName>
</protein>
<gene>
    <name evidence="1" type="ORF">C0W41_04225</name>
</gene>
<organism evidence="1 2">
    <name type="scientific">Photobacterium angustum</name>
    <dbReference type="NCBI Taxonomy" id="661"/>
    <lineage>
        <taxon>Bacteria</taxon>
        <taxon>Pseudomonadati</taxon>
        <taxon>Pseudomonadota</taxon>
        <taxon>Gammaproteobacteria</taxon>
        <taxon>Vibrionales</taxon>
        <taxon>Vibrionaceae</taxon>
        <taxon>Photobacterium</taxon>
    </lineage>
</organism>
<evidence type="ECO:0000313" key="2">
    <source>
        <dbReference type="Proteomes" id="UP000241440"/>
    </source>
</evidence>
<reference evidence="1 2" key="1">
    <citation type="submission" date="2018-01" db="EMBL/GenBank/DDBJ databases">
        <title>Whole genome sequencing of Histamine producing bacteria.</title>
        <authorList>
            <person name="Butler K."/>
        </authorList>
    </citation>
    <scope>NUCLEOTIDE SEQUENCE [LARGE SCALE GENOMIC DNA]</scope>
    <source>
        <strain evidence="1 2">A2-1</strain>
    </source>
</reference>
<dbReference type="EMBL" id="PYOY01000001">
    <property type="protein sequence ID" value="PSX10011.1"/>
    <property type="molecule type" value="Genomic_DNA"/>
</dbReference>
<evidence type="ECO:0000313" key="1">
    <source>
        <dbReference type="EMBL" id="PSX10011.1"/>
    </source>
</evidence>
<name>A0A855SKZ8_PHOAN</name>
<dbReference type="AlphaFoldDB" id="A0A855SKZ8"/>
<comment type="caution">
    <text evidence="1">The sequence shown here is derived from an EMBL/GenBank/DDBJ whole genome shotgun (WGS) entry which is preliminary data.</text>
</comment>
<sequence length="36" mass="4168">MLNEALAQLADYNRILLTVHQKNTAIKLYQILGLKR</sequence>
<proteinExistence type="predicted"/>
<dbReference type="Proteomes" id="UP000241440">
    <property type="component" value="Unassembled WGS sequence"/>
</dbReference>
<accession>A0A855SKZ8</accession>